<dbReference type="Proteomes" id="UP000431401">
    <property type="component" value="Unassembled WGS sequence"/>
</dbReference>
<proteinExistence type="predicted"/>
<dbReference type="EMBL" id="WEGI01000018">
    <property type="protein sequence ID" value="MQY31284.1"/>
    <property type="molecule type" value="Genomic_DNA"/>
</dbReference>
<comment type="caution">
    <text evidence="2">The sequence shown here is derived from an EMBL/GenBank/DDBJ whole genome shotgun (WGS) entry which is preliminary data.</text>
</comment>
<dbReference type="OrthoDB" id="5572373at2"/>
<evidence type="ECO:0000313" key="2">
    <source>
        <dbReference type="EMBL" id="MQY31284.1"/>
    </source>
</evidence>
<dbReference type="Pfam" id="PF14568">
    <property type="entry name" value="SUKH_6"/>
    <property type="match status" value="1"/>
</dbReference>
<reference evidence="2 3" key="1">
    <citation type="submission" date="2019-10" db="EMBL/GenBank/DDBJ databases">
        <title>Nocardia macrotermitis sp. nov. and Nocardia aurantia sp. nov., isolated from the gut of fungus growing-termite Macrotermes natalensis.</title>
        <authorList>
            <person name="Benndorf R."/>
            <person name="Schwitalla J."/>
            <person name="Martin K."/>
            <person name="De Beer W."/>
            <person name="Kaster A.-K."/>
            <person name="Vollmers J."/>
            <person name="Poulsen M."/>
            <person name="Beemelmanns C."/>
        </authorList>
    </citation>
    <scope>NUCLEOTIDE SEQUENCE [LARGE SCALE GENOMIC DNA]</scope>
    <source>
        <strain evidence="2 3">RB56</strain>
    </source>
</reference>
<dbReference type="AlphaFoldDB" id="A0A7K0E2A8"/>
<name>A0A7K0E2A8_9NOCA</name>
<dbReference type="SMART" id="SM00860">
    <property type="entry name" value="SMI1_KNR4"/>
    <property type="match status" value="1"/>
</dbReference>
<gene>
    <name evidence="2" type="ORF">NRB56_68930</name>
</gene>
<keyword evidence="3" id="KW-1185">Reference proteome</keyword>
<evidence type="ECO:0000313" key="3">
    <source>
        <dbReference type="Proteomes" id="UP000431401"/>
    </source>
</evidence>
<protein>
    <recommendedName>
        <fullName evidence="1">Knr4/Smi1-like domain-containing protein</fullName>
    </recommendedName>
</protein>
<evidence type="ECO:0000259" key="1">
    <source>
        <dbReference type="SMART" id="SM00860"/>
    </source>
</evidence>
<sequence>MHASIPGLTSVLRPSPLPTVAAPPWADIEQAIGTRLPGDYREFIELYGNGSINHELSVWYPALRRTDARVVLTALVDDTLPEPGSVGEFVDARPGEPELCAFPEPGGLLQWGSTNGADMFFWETAGDDPDQWPVIAFHHFDCTFHRYDGGMADFLTAVADGTHEHARAFIGRPPGGARWNMHGDWGIRYGRPPHATFDWSEDGIRFGTGSLMPLRPTPDTGGGDQDVYGRTGEVVPLISLDDDGTTIRLGGGGLAPGMSYRLFAFLGVDPAAEPLGLEFLRDGAPLAVESVPADTTGARVIDAEVLIPANAPATAIQLRILGDLADLIVSGRQFSLWIRGTLGD</sequence>
<dbReference type="InterPro" id="IPR018958">
    <property type="entry name" value="Knr4/Smi1-like_dom"/>
</dbReference>
<dbReference type="Gene3D" id="3.40.1580.10">
    <property type="entry name" value="SMI1/KNR4-like"/>
    <property type="match status" value="1"/>
</dbReference>
<dbReference type="RefSeq" id="WP_153348539.1">
    <property type="nucleotide sequence ID" value="NZ_WEGI01000018.1"/>
</dbReference>
<feature type="domain" description="Knr4/Smi1-like" evidence="1">
    <location>
        <begin position="21"/>
        <end position="157"/>
    </location>
</feature>
<accession>A0A7K0E2A8</accession>
<dbReference type="InterPro" id="IPR037883">
    <property type="entry name" value="Knr4/Smi1-like_sf"/>
</dbReference>
<dbReference type="SUPFAM" id="SSF160631">
    <property type="entry name" value="SMI1/KNR4-like"/>
    <property type="match status" value="1"/>
</dbReference>
<organism evidence="2 3">
    <name type="scientific">Nocardia aurantia</name>
    <dbReference type="NCBI Taxonomy" id="2585199"/>
    <lineage>
        <taxon>Bacteria</taxon>
        <taxon>Bacillati</taxon>
        <taxon>Actinomycetota</taxon>
        <taxon>Actinomycetes</taxon>
        <taxon>Mycobacteriales</taxon>
        <taxon>Nocardiaceae</taxon>
        <taxon>Nocardia</taxon>
    </lineage>
</organism>